<name>A0A844CX90_9RHOB</name>
<dbReference type="Proteomes" id="UP000564704">
    <property type="component" value="Unassembled WGS sequence"/>
</dbReference>
<sequence length="237" mass="25425">MLRALALLALCLMAPCASAGPWPRAQGETFLSATYETGGPDDYASLYAEYGLSKRLTLGLDLGATPDTAKKTIAFARWPVGGTDRPLRMAVQLGLGYAERWRTPPFKLVITGGGPLPPLPGPRPKMRPVLQTGVSLGRGLGILGHNGWITLDTRAETDDALATQYEADATVGLKTRKGHMFIMQLQTGATDTGQTWAKLAPAYVRQLSNTTHLEVGVTAGLMEGNDLAARFGLWQEF</sequence>
<dbReference type="OrthoDB" id="7857490at2"/>
<reference evidence="2 3" key="1">
    <citation type="submission" date="2019-05" db="EMBL/GenBank/DDBJ databases">
        <title>Roseovarius bejariae sp. nov., a moderately halophylic bacterium isolated from a saline soil in Rambla Salada (Murcia).</title>
        <authorList>
            <person name="Castro D.J."/>
            <person name="Gomez-Altuve A."/>
            <person name="Reina J.C."/>
            <person name="Rodriguez M."/>
            <person name="Sampedro I."/>
            <person name="Llamas I."/>
            <person name="Martinez-Checa F."/>
        </authorList>
    </citation>
    <scope>NUCLEOTIDE SEQUENCE [LARGE SCALE GENOMIC DNA]</scope>
    <source>
        <strain evidence="2 3">A21</strain>
    </source>
</reference>
<evidence type="ECO:0000313" key="2">
    <source>
        <dbReference type="EMBL" id="MRU14243.1"/>
    </source>
</evidence>
<keyword evidence="3" id="KW-1185">Reference proteome</keyword>
<feature type="signal peptide" evidence="1">
    <location>
        <begin position="1"/>
        <end position="19"/>
    </location>
</feature>
<evidence type="ECO:0000313" key="3">
    <source>
        <dbReference type="Proteomes" id="UP000564704"/>
    </source>
</evidence>
<comment type="caution">
    <text evidence="2">The sequence shown here is derived from an EMBL/GenBank/DDBJ whole genome shotgun (WGS) entry which is preliminary data.</text>
</comment>
<accession>A0A844CX90</accession>
<gene>
    <name evidence="2" type="ORF">FDP25_02255</name>
</gene>
<evidence type="ECO:0000256" key="1">
    <source>
        <dbReference type="SAM" id="SignalP"/>
    </source>
</evidence>
<keyword evidence="1" id="KW-0732">Signal</keyword>
<dbReference type="RefSeq" id="WP_154148544.1">
    <property type="nucleotide sequence ID" value="NZ_SZWE01000001.1"/>
</dbReference>
<protein>
    <recommendedName>
        <fullName evidence="4">Cellulose biosynthesis protein BcsS</fullName>
    </recommendedName>
</protein>
<dbReference type="EMBL" id="SZWE01000001">
    <property type="protein sequence ID" value="MRU14243.1"/>
    <property type="molecule type" value="Genomic_DNA"/>
</dbReference>
<organism evidence="2 3">
    <name type="scientific">Roseovarius bejariae</name>
    <dbReference type="NCBI Taxonomy" id="2576383"/>
    <lineage>
        <taxon>Bacteria</taxon>
        <taxon>Pseudomonadati</taxon>
        <taxon>Pseudomonadota</taxon>
        <taxon>Alphaproteobacteria</taxon>
        <taxon>Rhodobacterales</taxon>
        <taxon>Roseobacteraceae</taxon>
        <taxon>Roseovarius</taxon>
    </lineage>
</organism>
<proteinExistence type="predicted"/>
<feature type="chain" id="PRO_5032695562" description="Cellulose biosynthesis protein BcsS" evidence="1">
    <location>
        <begin position="20"/>
        <end position="237"/>
    </location>
</feature>
<evidence type="ECO:0008006" key="4">
    <source>
        <dbReference type="Google" id="ProtNLM"/>
    </source>
</evidence>
<dbReference type="AlphaFoldDB" id="A0A844CX90"/>